<name>A0ABN2RG26_9MICO</name>
<dbReference type="PANTHER" id="PTHR20883">
    <property type="entry name" value="PHYTANOYL-COA DIOXYGENASE DOMAIN CONTAINING 1"/>
    <property type="match status" value="1"/>
</dbReference>
<reference evidence="1 2" key="1">
    <citation type="journal article" date="2019" name="Int. J. Syst. Evol. Microbiol.">
        <title>The Global Catalogue of Microorganisms (GCM) 10K type strain sequencing project: providing services to taxonomists for standard genome sequencing and annotation.</title>
        <authorList>
            <consortium name="The Broad Institute Genomics Platform"/>
            <consortium name="The Broad Institute Genome Sequencing Center for Infectious Disease"/>
            <person name="Wu L."/>
            <person name="Ma J."/>
        </authorList>
    </citation>
    <scope>NUCLEOTIDE SEQUENCE [LARGE SCALE GENOMIC DNA]</scope>
    <source>
        <strain evidence="1 2">JCM 15628</strain>
    </source>
</reference>
<keyword evidence="1" id="KW-0223">Dioxygenase</keyword>
<evidence type="ECO:0000313" key="2">
    <source>
        <dbReference type="Proteomes" id="UP001500013"/>
    </source>
</evidence>
<dbReference type="Gene3D" id="2.60.120.620">
    <property type="entry name" value="q2cbj1_9rhob like domain"/>
    <property type="match status" value="1"/>
</dbReference>
<organism evidence="1 2">
    <name type="scientific">Terrabacter lapilli</name>
    <dbReference type="NCBI Taxonomy" id="436231"/>
    <lineage>
        <taxon>Bacteria</taxon>
        <taxon>Bacillati</taxon>
        <taxon>Actinomycetota</taxon>
        <taxon>Actinomycetes</taxon>
        <taxon>Micrococcales</taxon>
        <taxon>Intrasporangiaceae</taxon>
        <taxon>Terrabacter</taxon>
    </lineage>
</organism>
<dbReference type="Proteomes" id="UP001500013">
    <property type="component" value="Unassembled WGS sequence"/>
</dbReference>
<keyword evidence="2" id="KW-1185">Reference proteome</keyword>
<proteinExistence type="predicted"/>
<dbReference type="RefSeq" id="WP_344058206.1">
    <property type="nucleotide sequence ID" value="NZ_BAAAPU010000003.1"/>
</dbReference>
<dbReference type="EMBL" id="BAAAPU010000003">
    <property type="protein sequence ID" value="GAA1968537.1"/>
    <property type="molecule type" value="Genomic_DNA"/>
</dbReference>
<protein>
    <submittedName>
        <fullName evidence="1">Phytanoyl-CoA dioxygenase family protein</fullName>
    </submittedName>
</protein>
<dbReference type="PANTHER" id="PTHR20883:SF49">
    <property type="entry name" value="PHYTANOYL-COA DIOXYGENASE"/>
    <property type="match status" value="1"/>
</dbReference>
<comment type="caution">
    <text evidence="1">The sequence shown here is derived from an EMBL/GenBank/DDBJ whole genome shotgun (WGS) entry which is preliminary data.</text>
</comment>
<gene>
    <name evidence="1" type="ORF">GCM10009817_05620</name>
</gene>
<dbReference type="SUPFAM" id="SSF51197">
    <property type="entry name" value="Clavaminate synthase-like"/>
    <property type="match status" value="1"/>
</dbReference>
<keyword evidence="1" id="KW-0560">Oxidoreductase</keyword>
<dbReference type="InterPro" id="IPR008775">
    <property type="entry name" value="Phytyl_CoA_dOase-like"/>
</dbReference>
<evidence type="ECO:0000313" key="1">
    <source>
        <dbReference type="EMBL" id="GAA1968537.1"/>
    </source>
</evidence>
<dbReference type="GO" id="GO:0051213">
    <property type="term" value="F:dioxygenase activity"/>
    <property type="evidence" value="ECO:0007669"/>
    <property type="project" value="UniProtKB-KW"/>
</dbReference>
<dbReference type="Pfam" id="PF05721">
    <property type="entry name" value="PhyH"/>
    <property type="match status" value="1"/>
</dbReference>
<accession>A0ABN2RG26</accession>
<sequence>MPTDTLPELATAYPVTDTQVQSYRTHGFVRLRQVATVQEAAAHRPGIAAAVERLSTETRPLAERDSYGMAFLQVMNLWRHDPGVARFAMASRFAGVAARLLGVPRVRLYHDQALFKEPGGGYTPWHQDAMYWPLDGSRCLTMWMPLVDITPAHGGLAFAAGSHVDGPLSDIGISDASEEHFDRLLAERGLAVDEPVAMQAGDASFHSGWTVHKALGNTSDRMREVMTVIWFADGLTVQEPANPAQANDLRSWLPGLAPGEVAASPTNPVVGGQPS</sequence>